<gene>
    <name evidence="4" type="ORF">FNK824_LOCUS39579</name>
    <name evidence="3" type="ORF">JBS370_LOCUS38485</name>
    <name evidence="2" type="ORF">SEV965_LOCUS39086</name>
    <name evidence="1" type="ORF">ZHD862_LOCUS37296</name>
</gene>
<dbReference type="Proteomes" id="UP000663864">
    <property type="component" value="Unassembled WGS sequence"/>
</dbReference>
<evidence type="ECO:0000313" key="3">
    <source>
        <dbReference type="EMBL" id="CAF4245341.1"/>
    </source>
</evidence>
<dbReference type="Proteomes" id="UP000663889">
    <property type="component" value="Unassembled WGS sequence"/>
</dbReference>
<dbReference type="EMBL" id="CAJNOT010006878">
    <property type="protein sequence ID" value="CAF1497539.1"/>
    <property type="molecule type" value="Genomic_DNA"/>
</dbReference>
<dbReference type="EMBL" id="CAJOBE010026481">
    <property type="protein sequence ID" value="CAF4273110.1"/>
    <property type="molecule type" value="Genomic_DNA"/>
</dbReference>
<dbReference type="EMBL" id="CAJNOU010011884">
    <property type="protein sequence ID" value="CAF1559584.1"/>
    <property type="molecule type" value="Genomic_DNA"/>
</dbReference>
<dbReference type="Proteomes" id="UP000663836">
    <property type="component" value="Unassembled WGS sequence"/>
</dbReference>
<comment type="caution">
    <text evidence="1">The sequence shown here is derived from an EMBL/GenBank/DDBJ whole genome shotgun (WGS) entry which is preliminary data.</text>
</comment>
<dbReference type="AlphaFoldDB" id="A0A815T5G8"/>
<proteinExistence type="predicted"/>
<sequence>MYSSAAIDETDCTTIAVNHTATGADCIGTTRDYSTTTTRTDCTETATNYTATGTCYETTTTNFTTTGTN</sequence>
<evidence type="ECO:0000313" key="4">
    <source>
        <dbReference type="EMBL" id="CAF4273110.1"/>
    </source>
</evidence>
<evidence type="ECO:0000313" key="1">
    <source>
        <dbReference type="EMBL" id="CAF1497539.1"/>
    </source>
</evidence>
<accession>A0A815T5G8</accession>
<reference evidence="1" key="1">
    <citation type="submission" date="2021-02" db="EMBL/GenBank/DDBJ databases">
        <authorList>
            <person name="Nowell W R."/>
        </authorList>
    </citation>
    <scope>NUCLEOTIDE SEQUENCE</scope>
</reference>
<dbReference type="EMBL" id="CAJOBD010021304">
    <property type="protein sequence ID" value="CAF4245341.1"/>
    <property type="molecule type" value="Genomic_DNA"/>
</dbReference>
<evidence type="ECO:0000313" key="2">
    <source>
        <dbReference type="EMBL" id="CAF1559584.1"/>
    </source>
</evidence>
<organism evidence="1 5">
    <name type="scientific">Rotaria sordida</name>
    <dbReference type="NCBI Taxonomy" id="392033"/>
    <lineage>
        <taxon>Eukaryota</taxon>
        <taxon>Metazoa</taxon>
        <taxon>Spiralia</taxon>
        <taxon>Gnathifera</taxon>
        <taxon>Rotifera</taxon>
        <taxon>Eurotatoria</taxon>
        <taxon>Bdelloidea</taxon>
        <taxon>Philodinida</taxon>
        <taxon>Philodinidae</taxon>
        <taxon>Rotaria</taxon>
    </lineage>
</organism>
<name>A0A815T5G8_9BILA</name>
<protein>
    <submittedName>
        <fullName evidence="1">Uncharacterized protein</fullName>
    </submittedName>
</protein>
<dbReference type="Proteomes" id="UP000663874">
    <property type="component" value="Unassembled WGS sequence"/>
</dbReference>
<evidence type="ECO:0000313" key="5">
    <source>
        <dbReference type="Proteomes" id="UP000663864"/>
    </source>
</evidence>